<gene>
    <name evidence="2" type="ORF">CK820_G0033983</name>
</gene>
<dbReference type="Proteomes" id="UP000236370">
    <property type="component" value="Unassembled WGS sequence"/>
</dbReference>
<dbReference type="AlphaFoldDB" id="A0A2J8QCD3"/>
<evidence type="ECO:0000256" key="1">
    <source>
        <dbReference type="SAM" id="MobiDB-lite"/>
    </source>
</evidence>
<organism evidence="2 3">
    <name type="scientific">Pan troglodytes</name>
    <name type="common">Chimpanzee</name>
    <dbReference type="NCBI Taxonomy" id="9598"/>
    <lineage>
        <taxon>Eukaryota</taxon>
        <taxon>Metazoa</taxon>
        <taxon>Chordata</taxon>
        <taxon>Craniata</taxon>
        <taxon>Vertebrata</taxon>
        <taxon>Euteleostomi</taxon>
        <taxon>Mammalia</taxon>
        <taxon>Eutheria</taxon>
        <taxon>Euarchontoglires</taxon>
        <taxon>Primates</taxon>
        <taxon>Haplorrhini</taxon>
        <taxon>Catarrhini</taxon>
        <taxon>Hominidae</taxon>
        <taxon>Pan</taxon>
    </lineage>
</organism>
<proteinExistence type="predicted"/>
<feature type="non-terminal residue" evidence="2">
    <location>
        <position position="1"/>
    </location>
</feature>
<name>A0A2J8QCD3_PANTR</name>
<evidence type="ECO:0000313" key="3">
    <source>
        <dbReference type="Proteomes" id="UP000236370"/>
    </source>
</evidence>
<feature type="region of interest" description="Disordered" evidence="1">
    <location>
        <begin position="1"/>
        <end position="56"/>
    </location>
</feature>
<sequence length="56" mass="5798">SGRRTRSGGAAQRSGPHLLLSLCGGPSGNQALNSRASSLKSGRRHPVWLQSESPSS</sequence>
<feature type="compositionally biased region" description="Polar residues" evidence="1">
    <location>
        <begin position="28"/>
        <end position="40"/>
    </location>
</feature>
<protein>
    <submittedName>
        <fullName evidence="2">CDCA5 isoform 5</fullName>
    </submittedName>
</protein>
<comment type="caution">
    <text evidence="2">The sequence shown here is derived from an EMBL/GenBank/DDBJ whole genome shotgun (WGS) entry which is preliminary data.</text>
</comment>
<evidence type="ECO:0000313" key="2">
    <source>
        <dbReference type="EMBL" id="PNI93926.1"/>
    </source>
</evidence>
<reference evidence="2 3" key="1">
    <citation type="submission" date="2017-12" db="EMBL/GenBank/DDBJ databases">
        <title>High-resolution comparative analysis of great ape genomes.</title>
        <authorList>
            <person name="Pollen A."/>
            <person name="Hastie A."/>
            <person name="Hormozdiari F."/>
            <person name="Dougherty M."/>
            <person name="Liu R."/>
            <person name="Chaisson M."/>
            <person name="Hoppe E."/>
            <person name="Hill C."/>
            <person name="Pang A."/>
            <person name="Hillier L."/>
            <person name="Baker C."/>
            <person name="Armstrong J."/>
            <person name="Shendure J."/>
            <person name="Paten B."/>
            <person name="Wilson R."/>
            <person name="Chao H."/>
            <person name="Schneider V."/>
            <person name="Ventura M."/>
            <person name="Kronenberg Z."/>
            <person name="Murali S."/>
            <person name="Gordon D."/>
            <person name="Cantsilieris S."/>
            <person name="Munson K."/>
            <person name="Nelson B."/>
            <person name="Raja A."/>
            <person name="Underwood J."/>
            <person name="Diekhans M."/>
            <person name="Fiddes I."/>
            <person name="Haussler D."/>
            <person name="Eichler E."/>
        </authorList>
    </citation>
    <scope>NUCLEOTIDE SEQUENCE [LARGE SCALE GENOMIC DNA]</scope>
    <source>
        <strain evidence="2">Yerkes chimp pedigree #C0471</strain>
    </source>
</reference>
<dbReference type="EMBL" id="NBAG03000050">
    <property type="protein sequence ID" value="PNI93926.1"/>
    <property type="molecule type" value="Genomic_DNA"/>
</dbReference>
<accession>A0A2J8QCD3</accession>